<name>A0ABR4IK11_9EURO</name>
<sequence length="104" mass="11427">MPKYSNGMTVEYKPVGGTLPSLPFPTPITVGTPYPRLNYITLTPLHETQTKPTVYTGPDSRTSVSTGRVMSVLTEPNMQADRNVDASARNPRYEVGVKLFKPSL</sequence>
<reference evidence="2 3" key="1">
    <citation type="submission" date="2024-07" db="EMBL/GenBank/DDBJ databases">
        <title>Section-level genome sequencing and comparative genomics of Aspergillus sections Usti and Cavernicolus.</title>
        <authorList>
            <consortium name="Lawrence Berkeley National Laboratory"/>
            <person name="Nybo J.L."/>
            <person name="Vesth T.C."/>
            <person name="Theobald S."/>
            <person name="Frisvad J.C."/>
            <person name="Larsen T.O."/>
            <person name="Kjaerboelling I."/>
            <person name="Rothschild-Mancinelli K."/>
            <person name="Lyhne E.K."/>
            <person name="Kogle M.E."/>
            <person name="Barry K."/>
            <person name="Clum A."/>
            <person name="Na H."/>
            <person name="Ledsgaard L."/>
            <person name="Lin J."/>
            <person name="Lipzen A."/>
            <person name="Kuo A."/>
            <person name="Riley R."/>
            <person name="Mondo S."/>
            <person name="Labutti K."/>
            <person name="Haridas S."/>
            <person name="Pangalinan J."/>
            <person name="Salamov A.A."/>
            <person name="Simmons B.A."/>
            <person name="Magnuson J.K."/>
            <person name="Chen J."/>
            <person name="Drula E."/>
            <person name="Henrissat B."/>
            <person name="Wiebenga A."/>
            <person name="Lubbers R.J."/>
            <person name="Gomes A.C."/>
            <person name="Makela M.R."/>
            <person name="Stajich J."/>
            <person name="Grigoriev I.V."/>
            <person name="Mortensen U.H."/>
            <person name="De Vries R.P."/>
            <person name="Baker S.E."/>
            <person name="Andersen M.R."/>
        </authorList>
    </citation>
    <scope>NUCLEOTIDE SEQUENCE [LARGE SCALE GENOMIC DNA]</scope>
    <source>
        <strain evidence="2 3">CBS 123904</strain>
    </source>
</reference>
<dbReference type="EMBL" id="JBFXLU010000375">
    <property type="protein sequence ID" value="KAL2828113.1"/>
    <property type="molecule type" value="Genomic_DNA"/>
</dbReference>
<accession>A0ABR4IK11</accession>
<organism evidence="2 3">
    <name type="scientific">Aspergillus pseudoustus</name>
    <dbReference type="NCBI Taxonomy" id="1810923"/>
    <lineage>
        <taxon>Eukaryota</taxon>
        <taxon>Fungi</taxon>
        <taxon>Dikarya</taxon>
        <taxon>Ascomycota</taxon>
        <taxon>Pezizomycotina</taxon>
        <taxon>Eurotiomycetes</taxon>
        <taxon>Eurotiomycetidae</taxon>
        <taxon>Eurotiales</taxon>
        <taxon>Aspergillaceae</taxon>
        <taxon>Aspergillus</taxon>
        <taxon>Aspergillus subgen. Nidulantes</taxon>
    </lineage>
</organism>
<dbReference type="Pfam" id="PF11160">
    <property type="entry name" value="Hva1_TUDOR"/>
    <property type="match status" value="1"/>
</dbReference>
<proteinExistence type="predicted"/>
<protein>
    <recommendedName>
        <fullName evidence="1">Hypervirulence associated protein TUDOR domain-containing protein</fullName>
    </recommendedName>
</protein>
<comment type="caution">
    <text evidence="2">The sequence shown here is derived from an EMBL/GenBank/DDBJ whole genome shotgun (WGS) entry which is preliminary data.</text>
</comment>
<dbReference type="InterPro" id="IPR021331">
    <property type="entry name" value="Hva1_TUDOR"/>
</dbReference>
<evidence type="ECO:0000259" key="1">
    <source>
        <dbReference type="Pfam" id="PF11160"/>
    </source>
</evidence>
<feature type="domain" description="Hypervirulence associated protein TUDOR" evidence="1">
    <location>
        <begin position="61"/>
        <end position="95"/>
    </location>
</feature>
<gene>
    <name evidence="2" type="ORF">BJY01DRAFT_255476</name>
</gene>
<keyword evidence="3" id="KW-1185">Reference proteome</keyword>
<evidence type="ECO:0000313" key="2">
    <source>
        <dbReference type="EMBL" id="KAL2828113.1"/>
    </source>
</evidence>
<evidence type="ECO:0000313" key="3">
    <source>
        <dbReference type="Proteomes" id="UP001610446"/>
    </source>
</evidence>
<dbReference type="Proteomes" id="UP001610446">
    <property type="component" value="Unassembled WGS sequence"/>
</dbReference>